<gene>
    <name evidence="3" type="ORF">DFR35_2468</name>
</gene>
<keyword evidence="4" id="KW-1185">Reference proteome</keyword>
<protein>
    <submittedName>
        <fullName evidence="3">Putative transposase</fullName>
    </submittedName>
</protein>
<reference evidence="3 4" key="1">
    <citation type="submission" date="2018-10" db="EMBL/GenBank/DDBJ databases">
        <title>Genomic Encyclopedia of Type Strains, Phase IV (KMG-IV): sequencing the most valuable type-strain genomes for metagenomic binning, comparative biology and taxonomic classification.</title>
        <authorList>
            <person name="Goeker M."/>
        </authorList>
    </citation>
    <scope>NUCLEOTIDE SEQUENCE [LARGE SCALE GENOMIC DNA]</scope>
    <source>
        <strain evidence="3 4">DSM 26916</strain>
    </source>
</reference>
<proteinExistence type="predicted"/>
<dbReference type="GO" id="GO:0004803">
    <property type="term" value="F:transposase activity"/>
    <property type="evidence" value="ECO:0007669"/>
    <property type="project" value="InterPro"/>
</dbReference>
<dbReference type="Gene3D" id="3.30.70.1290">
    <property type="entry name" value="Transposase IS200-like"/>
    <property type="match status" value="1"/>
</dbReference>
<dbReference type="InterPro" id="IPR002686">
    <property type="entry name" value="Transposase_17"/>
</dbReference>
<feature type="region of interest" description="Disordered" evidence="1">
    <location>
        <begin position="214"/>
        <end position="239"/>
    </location>
</feature>
<dbReference type="InterPro" id="IPR036515">
    <property type="entry name" value="Transposase_17_sf"/>
</dbReference>
<dbReference type="PANTHER" id="PTHR34322:SF2">
    <property type="entry name" value="TRANSPOSASE IS200-LIKE DOMAIN-CONTAINING PROTEIN"/>
    <property type="match status" value="1"/>
</dbReference>
<dbReference type="AlphaFoldDB" id="A0A497X9H8"/>
<dbReference type="GO" id="GO:0006313">
    <property type="term" value="P:DNA transposition"/>
    <property type="evidence" value="ECO:0007669"/>
    <property type="project" value="InterPro"/>
</dbReference>
<dbReference type="GO" id="GO:0003677">
    <property type="term" value="F:DNA binding"/>
    <property type="evidence" value="ECO:0007669"/>
    <property type="project" value="InterPro"/>
</dbReference>
<sequence>MPRRARIALPGVPLHLIQRGNNRQACFFAEDDCRFYLDWLAEHAPRSGCQVHAWVLMTNHVHLLLTPEAEDSAGRLMKALGQRYVQYVNRTYRRSGSLWEGRFRSCIAGEESYVLGCQRYIELNPVRAGMVEHPAEYPWSSYRANARGEAGRVPLTPHPLYLALGRDDGERRAAYRELFRYELEPGLVDEIRRATNGNFALGSTAFQQQVTAMLGRRASRGAPGRRRHGADPESGDLFG</sequence>
<feature type="domain" description="Transposase IS200-like" evidence="2">
    <location>
        <begin position="9"/>
        <end position="124"/>
    </location>
</feature>
<dbReference type="PANTHER" id="PTHR34322">
    <property type="entry name" value="TRANSPOSASE, Y1_TNP DOMAIN-CONTAINING"/>
    <property type="match status" value="1"/>
</dbReference>
<dbReference type="SUPFAM" id="SSF143422">
    <property type="entry name" value="Transposase IS200-like"/>
    <property type="match status" value="1"/>
</dbReference>
<feature type="compositionally biased region" description="Basic residues" evidence="1">
    <location>
        <begin position="217"/>
        <end position="228"/>
    </location>
</feature>
<accession>A0A497X9H8</accession>
<evidence type="ECO:0000313" key="3">
    <source>
        <dbReference type="EMBL" id="RLJ62655.1"/>
    </source>
</evidence>
<evidence type="ECO:0000259" key="2">
    <source>
        <dbReference type="SMART" id="SM01321"/>
    </source>
</evidence>
<dbReference type="Pfam" id="PF01797">
    <property type="entry name" value="Y1_Tnp"/>
    <property type="match status" value="1"/>
</dbReference>
<dbReference type="RefSeq" id="WP_121242870.1">
    <property type="nucleotide sequence ID" value="NZ_BHVV01000008.1"/>
</dbReference>
<organism evidence="3 4">
    <name type="scientific">Sulfurisoma sediminicola</name>
    <dbReference type="NCBI Taxonomy" id="1381557"/>
    <lineage>
        <taxon>Bacteria</taxon>
        <taxon>Pseudomonadati</taxon>
        <taxon>Pseudomonadota</taxon>
        <taxon>Betaproteobacteria</taxon>
        <taxon>Nitrosomonadales</taxon>
        <taxon>Sterolibacteriaceae</taxon>
        <taxon>Sulfurisoma</taxon>
    </lineage>
</organism>
<comment type="caution">
    <text evidence="3">The sequence shown here is derived from an EMBL/GenBank/DDBJ whole genome shotgun (WGS) entry which is preliminary data.</text>
</comment>
<evidence type="ECO:0000313" key="4">
    <source>
        <dbReference type="Proteomes" id="UP000268908"/>
    </source>
</evidence>
<dbReference type="Proteomes" id="UP000268908">
    <property type="component" value="Unassembled WGS sequence"/>
</dbReference>
<name>A0A497X9H8_9PROT</name>
<evidence type="ECO:0000256" key="1">
    <source>
        <dbReference type="SAM" id="MobiDB-lite"/>
    </source>
</evidence>
<dbReference type="OrthoDB" id="9814067at2"/>
<dbReference type="EMBL" id="RCCI01000007">
    <property type="protein sequence ID" value="RLJ62655.1"/>
    <property type="molecule type" value="Genomic_DNA"/>
</dbReference>
<dbReference type="SMART" id="SM01321">
    <property type="entry name" value="Y1_Tnp"/>
    <property type="match status" value="1"/>
</dbReference>